<dbReference type="PROSITE" id="PS00356">
    <property type="entry name" value="HTH_LACI_1"/>
    <property type="match status" value="1"/>
</dbReference>
<feature type="domain" description="HTH cro/C1-type" evidence="5">
    <location>
        <begin position="4"/>
        <end position="53"/>
    </location>
</feature>
<evidence type="ECO:0000313" key="6">
    <source>
        <dbReference type="EMBL" id="MRI67662.1"/>
    </source>
</evidence>
<evidence type="ECO:0000256" key="1">
    <source>
        <dbReference type="ARBA" id="ARBA00023015"/>
    </source>
</evidence>
<evidence type="ECO:0000256" key="2">
    <source>
        <dbReference type="ARBA" id="ARBA00023125"/>
    </source>
</evidence>
<dbReference type="GO" id="GO:0003700">
    <property type="term" value="F:DNA-binding transcription factor activity"/>
    <property type="evidence" value="ECO:0007669"/>
    <property type="project" value="TreeGrafter"/>
</dbReference>
<accession>A0A6N7R1R6</accession>
<dbReference type="SUPFAM" id="SSF53822">
    <property type="entry name" value="Periplasmic binding protein-like I"/>
    <property type="match status" value="1"/>
</dbReference>
<dbReference type="InterPro" id="IPR000843">
    <property type="entry name" value="HTH_LacI"/>
</dbReference>
<dbReference type="PROSITE" id="PS50943">
    <property type="entry name" value="HTH_CROC1"/>
    <property type="match status" value="1"/>
</dbReference>
<dbReference type="PANTHER" id="PTHR30146:SF109">
    <property type="entry name" value="HTH-TYPE TRANSCRIPTIONAL REGULATOR GALS"/>
    <property type="match status" value="1"/>
</dbReference>
<dbReference type="InterPro" id="IPR028082">
    <property type="entry name" value="Peripla_BP_I"/>
</dbReference>
<keyword evidence="3" id="KW-0804">Transcription</keyword>
<dbReference type="InterPro" id="IPR046335">
    <property type="entry name" value="LacI/GalR-like_sensor"/>
</dbReference>
<keyword evidence="7" id="KW-1185">Reference proteome</keyword>
<protein>
    <submittedName>
        <fullName evidence="6">LacI family DNA-binding transcriptional regulator</fullName>
    </submittedName>
</protein>
<dbReference type="InterPro" id="IPR010982">
    <property type="entry name" value="Lambda_DNA-bd_dom_sf"/>
</dbReference>
<dbReference type="CDD" id="cd01392">
    <property type="entry name" value="HTH_LacI"/>
    <property type="match status" value="1"/>
</dbReference>
<dbReference type="Pfam" id="PF00356">
    <property type="entry name" value="LacI"/>
    <property type="match status" value="1"/>
</dbReference>
<feature type="domain" description="HTH lacI-type" evidence="4">
    <location>
        <begin position="5"/>
        <end position="59"/>
    </location>
</feature>
<name>A0A6N7R1R6_9BACI</name>
<dbReference type="Gene3D" id="1.10.260.40">
    <property type="entry name" value="lambda repressor-like DNA-binding domains"/>
    <property type="match status" value="1"/>
</dbReference>
<evidence type="ECO:0000259" key="4">
    <source>
        <dbReference type="PROSITE" id="PS50932"/>
    </source>
</evidence>
<dbReference type="CDD" id="cd06267">
    <property type="entry name" value="PBP1_LacI_sugar_binding-like"/>
    <property type="match status" value="1"/>
</dbReference>
<evidence type="ECO:0000256" key="3">
    <source>
        <dbReference type="ARBA" id="ARBA00023163"/>
    </source>
</evidence>
<dbReference type="Pfam" id="PF13377">
    <property type="entry name" value="Peripla_BP_3"/>
    <property type="match status" value="1"/>
</dbReference>
<dbReference type="InterPro" id="IPR001387">
    <property type="entry name" value="Cro/C1-type_HTH"/>
</dbReference>
<proteinExistence type="predicted"/>
<evidence type="ECO:0000313" key="7">
    <source>
        <dbReference type="Proteomes" id="UP000435187"/>
    </source>
</evidence>
<comment type="caution">
    <text evidence="6">The sequence shown here is derived from an EMBL/GenBank/DDBJ whole genome shotgun (WGS) entry which is preliminary data.</text>
</comment>
<dbReference type="GO" id="GO:0000976">
    <property type="term" value="F:transcription cis-regulatory region binding"/>
    <property type="evidence" value="ECO:0007669"/>
    <property type="project" value="TreeGrafter"/>
</dbReference>
<sequence length="335" mass="37363">MKVKKTIKDVAREANVSIATVSRVINGKDKVKQETRLKILDAIEKMNFKPDYSARSMKQKKTKMIGFILPELASYWSELAEVIQNALWDKGYALLLASHNREKDKIISVLELFEERNVDGIIVGPLTHGMDEKVNEKLSTFYENGISMVGLQSQNLSDIISVDVDHLGGAINAVEYLISRGHNSIAYIGTDRASKQRELGYKNCLMTNNIPINEDIIYSTRNDANFMEIGYKAVLELLKGNPTFTAIFCANDLIAYGALNGIREKKLLVPNDISVVGFDDISTSSIISPSLTTIKQPIHEMGKTAVNILIEQMESSESIAPRKIILPTQLIKRDT</sequence>
<dbReference type="PANTHER" id="PTHR30146">
    <property type="entry name" value="LACI-RELATED TRANSCRIPTIONAL REPRESSOR"/>
    <property type="match status" value="1"/>
</dbReference>
<keyword evidence="2 6" id="KW-0238">DNA-binding</keyword>
<evidence type="ECO:0000259" key="5">
    <source>
        <dbReference type="PROSITE" id="PS50943"/>
    </source>
</evidence>
<dbReference type="SUPFAM" id="SSF47413">
    <property type="entry name" value="lambda repressor-like DNA-binding domains"/>
    <property type="match status" value="1"/>
</dbReference>
<reference evidence="6 7" key="1">
    <citation type="submission" date="2019-10" db="EMBL/GenBank/DDBJ databases">
        <title>Gracilibacillus salitolerans sp. nov., a moderate halophile isolated from a saline soil in northwest China.</title>
        <authorList>
            <person name="Gan L."/>
        </authorList>
    </citation>
    <scope>NUCLEOTIDE SEQUENCE [LARGE SCALE GENOMIC DNA]</scope>
    <source>
        <strain evidence="6 7">TP2-8</strain>
    </source>
</reference>
<dbReference type="EMBL" id="WJEE01000037">
    <property type="protein sequence ID" value="MRI67662.1"/>
    <property type="molecule type" value="Genomic_DNA"/>
</dbReference>
<keyword evidence="1" id="KW-0805">Transcription regulation</keyword>
<dbReference type="AlphaFoldDB" id="A0A6N7R1R6"/>
<dbReference type="RefSeq" id="WP_153836224.1">
    <property type="nucleotide sequence ID" value="NZ_JBHUMW010000035.1"/>
</dbReference>
<dbReference type="SMART" id="SM00354">
    <property type="entry name" value="HTH_LACI"/>
    <property type="match status" value="1"/>
</dbReference>
<dbReference type="Proteomes" id="UP000435187">
    <property type="component" value="Unassembled WGS sequence"/>
</dbReference>
<gene>
    <name evidence="6" type="ORF">GH885_15180</name>
</gene>
<dbReference type="PRINTS" id="PR00036">
    <property type="entry name" value="HTHLACI"/>
</dbReference>
<organism evidence="6 7">
    <name type="scientific">Gracilibacillus thailandensis</name>
    <dbReference type="NCBI Taxonomy" id="563735"/>
    <lineage>
        <taxon>Bacteria</taxon>
        <taxon>Bacillati</taxon>
        <taxon>Bacillota</taxon>
        <taxon>Bacilli</taxon>
        <taxon>Bacillales</taxon>
        <taxon>Bacillaceae</taxon>
        <taxon>Gracilibacillus</taxon>
    </lineage>
</organism>
<dbReference type="PROSITE" id="PS50932">
    <property type="entry name" value="HTH_LACI_2"/>
    <property type="match status" value="1"/>
</dbReference>
<dbReference type="Gene3D" id="3.40.50.2300">
    <property type="match status" value="2"/>
</dbReference>